<gene>
    <name evidence="1" type="ORF">EC580_02640</name>
</gene>
<dbReference type="EMBL" id="RIZI01000116">
    <property type="protein sequence ID" value="RNF68730.1"/>
    <property type="molecule type" value="Genomic_DNA"/>
</dbReference>
<accession>A0A3M8RPV5</accession>
<reference evidence="1" key="1">
    <citation type="submission" date="2018-10" db="EMBL/GenBank/DDBJ databases">
        <title>Acidithiobacillus sulfuriphilus sp. nov.: an extremely acidophilic sulfur-oxidizing chemolithotroph isolated from a neutral pH environment.</title>
        <authorList>
            <person name="Falagan C."/>
            <person name="Moya-Beltran A."/>
            <person name="Quatrini R."/>
            <person name="Johnson D.B."/>
        </authorList>
    </citation>
    <scope>NUCLEOTIDE SEQUENCE [LARGE SCALE GENOMIC DNA]</scope>
    <source>
        <strain evidence="1">CJ-2</strain>
    </source>
</reference>
<comment type="caution">
    <text evidence="1">The sequence shown here is derived from an EMBL/GenBank/DDBJ whole genome shotgun (WGS) entry which is preliminary data.</text>
</comment>
<evidence type="ECO:0008006" key="2">
    <source>
        <dbReference type="Google" id="ProtNLM"/>
    </source>
</evidence>
<name>A0A3M8RPV5_9PROT</name>
<organism evidence="1">
    <name type="scientific">Acidithiobacillus sulfuriphilus</name>
    <dbReference type="NCBI Taxonomy" id="1867749"/>
    <lineage>
        <taxon>Bacteria</taxon>
        <taxon>Pseudomonadati</taxon>
        <taxon>Pseudomonadota</taxon>
        <taxon>Acidithiobacillia</taxon>
        <taxon>Acidithiobacillales</taxon>
        <taxon>Acidithiobacillaceae</taxon>
        <taxon>Acidithiobacillus</taxon>
    </lineage>
</organism>
<sequence length="65" mass="7230">MGRDHGQFVYRPAFGGKLGKPIRFHDLKVKGGSDCNCDKQKSSGHKTAKMVAVYDRKLPVVDPTR</sequence>
<proteinExistence type="predicted"/>
<protein>
    <recommendedName>
        <fullName evidence="2">Integrase</fullName>
    </recommendedName>
</protein>
<evidence type="ECO:0000313" key="1">
    <source>
        <dbReference type="EMBL" id="RNF68730.1"/>
    </source>
</evidence>
<dbReference type="AlphaFoldDB" id="A0A3M8RPV5"/>